<proteinExistence type="predicted"/>
<dbReference type="OrthoDB" id="5827110at2759"/>
<evidence type="ECO:0000313" key="7">
    <source>
        <dbReference type="Proteomes" id="UP000276776"/>
    </source>
</evidence>
<dbReference type="Pfam" id="PF24339">
    <property type="entry name" value="OB_DEPS-1_3rd"/>
    <property type="match status" value="1"/>
</dbReference>
<protein>
    <submittedName>
        <fullName evidence="8">MAM domain-containing protein</fullName>
    </submittedName>
</protein>
<dbReference type="InterPro" id="IPR057147">
    <property type="entry name" value="OB_DEPS-1_3rd"/>
</dbReference>
<dbReference type="Pfam" id="PF24343">
    <property type="entry name" value="OB_DEPS-1_1st"/>
    <property type="match status" value="1"/>
</dbReference>
<dbReference type="InterPro" id="IPR057139">
    <property type="entry name" value="OB_DEPS-1_1st"/>
</dbReference>
<dbReference type="Proteomes" id="UP000276776">
    <property type="component" value="Unassembled WGS sequence"/>
</dbReference>
<evidence type="ECO:0000259" key="2">
    <source>
        <dbReference type="Pfam" id="PF24339"/>
    </source>
</evidence>
<dbReference type="Pfam" id="PF24342">
    <property type="entry name" value="OB_DEPS-1_2nd"/>
    <property type="match status" value="1"/>
</dbReference>
<dbReference type="InterPro" id="IPR057144">
    <property type="entry name" value="OB_DEPS-1_6th"/>
</dbReference>
<accession>A0A0N5D274</accession>
<evidence type="ECO:0000313" key="8">
    <source>
        <dbReference type="WBParaSite" id="TCLT_0000697301-mRNA-1"/>
    </source>
</evidence>
<feature type="domain" description="P-granule-associated protein DEPS-1 sixth OB-fold" evidence="3">
    <location>
        <begin position="443"/>
        <end position="506"/>
    </location>
</feature>
<feature type="domain" description="P-granule-associated protein DEPS-1 third OB-fold" evidence="2">
    <location>
        <begin position="200"/>
        <end position="261"/>
    </location>
</feature>
<dbReference type="Pfam" id="PF24341">
    <property type="entry name" value="OB_DEPS-1_6th"/>
    <property type="match status" value="1"/>
</dbReference>
<dbReference type="STRING" id="103827.A0A0N5D274"/>
<sequence length="608" mass="68815">MFGVVVTPPLNEAEIMHAVFVNEKEPLLFIRKTSGVQFSRMSKQERKEMEKAQKNKSVDFGDWIEFEQCDIANGCIAKYQKIYPLNPSRSDGENLQIESVCVFPPLGHGWDNFCYCRLFGRVAVDPEFKNCFLADVAYRQVTRISSLSVSFGEYIDVAEDQNIVTEVPWNHRDPRFVATADSDSENDAESNYFSKLMYPYEVYDVQGVLISERNIYSADYPDVRIVLAYVKRERRTPVGGRMYFTAYYSVPLQSYVVRSYRSFEQKPFIVKLFDFGSLFLLEVNVKWDQDLPMGYLWSRNKELGLIYDSDGLLVPALLGKSPYASVHVYVADTGPSRLSRFSIKDLSDAATRRVDAVTCNGYTDISDSGLFLGNDSVLASRYYCLKIVFDENSQEGWKKLRPGTWIKFTAGSSCGLPNFKVKSWSTAIDPLLLPVRVIPISNGYAFKARGYFEQELSAVKSPIFGFIEIPLNKRSSMVPKEKGVTIIWVREDKANTKARFVLHSLTVPKPLEAETMQGVQSPNAVNGVEKDPIIGEIQPIVPCKRIECAGRILLQRCLRNSDVKKYLSEASREFLYSKIAKLLELEKPIAGEPCTSTEGMFGDIVISP</sequence>
<evidence type="ECO:0000259" key="4">
    <source>
        <dbReference type="Pfam" id="PF24342"/>
    </source>
</evidence>
<dbReference type="AlphaFoldDB" id="A0A0N5D274"/>
<name>A0A0N5D274_THECL</name>
<feature type="domain" description="DUF7506" evidence="1">
    <location>
        <begin position="265"/>
        <end position="358"/>
    </location>
</feature>
<feature type="domain" description="P-granule-associated protein DEPS-1 first OB-fold" evidence="5">
    <location>
        <begin position="3"/>
        <end position="81"/>
    </location>
</feature>
<evidence type="ECO:0000313" key="6">
    <source>
        <dbReference type="EMBL" id="VDN04370.1"/>
    </source>
</evidence>
<keyword evidence="7" id="KW-1185">Reference proteome</keyword>
<dbReference type="OMA" id="KLVPGTW"/>
<organism evidence="8">
    <name type="scientific">Thelazia callipaeda</name>
    <name type="common">Oriental eyeworm</name>
    <name type="synonym">Parasitic nematode</name>
    <dbReference type="NCBI Taxonomy" id="103827"/>
    <lineage>
        <taxon>Eukaryota</taxon>
        <taxon>Metazoa</taxon>
        <taxon>Ecdysozoa</taxon>
        <taxon>Nematoda</taxon>
        <taxon>Chromadorea</taxon>
        <taxon>Rhabditida</taxon>
        <taxon>Spirurina</taxon>
        <taxon>Spiruromorpha</taxon>
        <taxon>Thelazioidea</taxon>
        <taxon>Thelaziidae</taxon>
        <taxon>Thelazia</taxon>
    </lineage>
</organism>
<dbReference type="WBParaSite" id="TCLT_0000697301-mRNA-1">
    <property type="protein sequence ID" value="TCLT_0000697301-mRNA-1"/>
    <property type="gene ID" value="TCLT_0000697301"/>
</dbReference>
<reference evidence="6 7" key="2">
    <citation type="submission" date="2018-11" db="EMBL/GenBank/DDBJ databases">
        <authorList>
            <consortium name="Pathogen Informatics"/>
        </authorList>
    </citation>
    <scope>NUCLEOTIDE SEQUENCE [LARGE SCALE GENOMIC DNA]</scope>
</reference>
<reference evidence="8" key="1">
    <citation type="submission" date="2017-02" db="UniProtKB">
        <authorList>
            <consortium name="WormBaseParasite"/>
        </authorList>
    </citation>
    <scope>IDENTIFICATION</scope>
</reference>
<dbReference type="EMBL" id="UYYF01004461">
    <property type="protein sequence ID" value="VDN04370.1"/>
    <property type="molecule type" value="Genomic_DNA"/>
</dbReference>
<evidence type="ECO:0000259" key="3">
    <source>
        <dbReference type="Pfam" id="PF24341"/>
    </source>
</evidence>
<evidence type="ECO:0000259" key="5">
    <source>
        <dbReference type="Pfam" id="PF24343"/>
    </source>
</evidence>
<feature type="domain" description="P-granule-associated protein DEPS-1 second OB-fold" evidence="4">
    <location>
        <begin position="86"/>
        <end position="160"/>
    </location>
</feature>
<dbReference type="InterPro" id="IPR055929">
    <property type="entry name" value="DUF7506"/>
</dbReference>
<gene>
    <name evidence="6" type="ORF">TCLT_LOCUS6962</name>
</gene>
<dbReference type="Pfam" id="PF24338">
    <property type="entry name" value="DUF7506"/>
    <property type="match status" value="1"/>
</dbReference>
<dbReference type="InterPro" id="IPR057143">
    <property type="entry name" value="OB_DEPS-1_2nd"/>
</dbReference>
<evidence type="ECO:0000259" key="1">
    <source>
        <dbReference type="Pfam" id="PF24338"/>
    </source>
</evidence>